<comment type="caution">
    <text evidence="3">The sequence shown here is derived from an EMBL/GenBank/DDBJ whole genome shotgun (WGS) entry which is preliminary data.</text>
</comment>
<feature type="domain" description="Carbohydrate kinase PfkB" evidence="2">
    <location>
        <begin position="219"/>
        <end position="304"/>
    </location>
</feature>
<dbReference type="InterPro" id="IPR029056">
    <property type="entry name" value="Ribokinase-like"/>
</dbReference>
<feature type="signal peptide" evidence="1">
    <location>
        <begin position="1"/>
        <end position="21"/>
    </location>
</feature>
<reference evidence="3 4" key="1">
    <citation type="journal article" date="2018" name="Plant J.">
        <title>Genome sequences of Chlorella sorokiniana UTEX 1602 and Micractinium conductrix SAG 241.80: implications to maltose excretion by a green alga.</title>
        <authorList>
            <person name="Arriola M.B."/>
            <person name="Velmurugan N."/>
            <person name="Zhang Y."/>
            <person name="Plunkett M.H."/>
            <person name="Hondzo H."/>
            <person name="Barney B.M."/>
        </authorList>
    </citation>
    <scope>NUCLEOTIDE SEQUENCE [LARGE SCALE GENOMIC DNA]</scope>
    <source>
        <strain evidence="4">UTEX 1602</strain>
    </source>
</reference>
<evidence type="ECO:0000259" key="2">
    <source>
        <dbReference type="Pfam" id="PF00294"/>
    </source>
</evidence>
<dbReference type="AlphaFoldDB" id="A0A2P6TTI5"/>
<proteinExistence type="predicted"/>
<evidence type="ECO:0000313" key="3">
    <source>
        <dbReference type="EMBL" id="PRW57376.1"/>
    </source>
</evidence>
<dbReference type="Pfam" id="PF00294">
    <property type="entry name" value="PfkB"/>
    <property type="match status" value="1"/>
</dbReference>
<dbReference type="OrthoDB" id="415590at2759"/>
<organism evidence="3 4">
    <name type="scientific">Chlorella sorokiniana</name>
    <name type="common">Freshwater green alga</name>
    <dbReference type="NCBI Taxonomy" id="3076"/>
    <lineage>
        <taxon>Eukaryota</taxon>
        <taxon>Viridiplantae</taxon>
        <taxon>Chlorophyta</taxon>
        <taxon>core chlorophytes</taxon>
        <taxon>Trebouxiophyceae</taxon>
        <taxon>Chlorellales</taxon>
        <taxon>Chlorellaceae</taxon>
        <taxon>Chlorella clade</taxon>
        <taxon>Chlorella</taxon>
    </lineage>
</organism>
<protein>
    <submittedName>
        <fullName evidence="3">Ribokinase-like domain-containing</fullName>
    </submittedName>
</protein>
<keyword evidence="1" id="KW-0732">Signal</keyword>
<evidence type="ECO:0000256" key="1">
    <source>
        <dbReference type="SAM" id="SignalP"/>
    </source>
</evidence>
<dbReference type="Gene3D" id="3.40.1190.20">
    <property type="match status" value="1"/>
</dbReference>
<dbReference type="STRING" id="3076.A0A2P6TTI5"/>
<dbReference type="SUPFAM" id="SSF53613">
    <property type="entry name" value="Ribokinase-like"/>
    <property type="match status" value="1"/>
</dbReference>
<sequence length="361" mass="38202">MARRVLLACALLAALVAYLWSAPAITIVGNVTVDVVDGKKALGGAVSYAAAVASALGVRACIVTARGPHDAAIDRDFSALFEGHDLVVVHADHTLVFHHTYTFWGNHRKLRVTAQPNVTLAWQHLPARCRRARTLLLGPLMPEDLDPVSFVRHAARPWWQRALGLPGQQVGLMAQGLQRGLDSAGRVRALAQPSALLADALGPDTLVFLSDVETEVWPNGTVADLAARTHRFLVTRGKEGADEWQGPLVQRIPVFPIDTVLDTNGAGDTFATAYMVAAAAGHPNPIALAHHAAGLAVSQPQTCKPRCVTTALESGLGPQLTMLRGWAPVQRLLLPPLQLMARLLGLAARGSGSGSSGRAAA</sequence>
<accession>A0A2P6TTI5</accession>
<name>A0A2P6TTI5_CHLSO</name>
<dbReference type="GO" id="GO:0016301">
    <property type="term" value="F:kinase activity"/>
    <property type="evidence" value="ECO:0007669"/>
    <property type="project" value="UniProtKB-KW"/>
</dbReference>
<feature type="chain" id="PRO_5015184693" evidence="1">
    <location>
        <begin position="22"/>
        <end position="361"/>
    </location>
</feature>
<gene>
    <name evidence="3" type="ORF">C2E21_3882</name>
</gene>
<dbReference type="Proteomes" id="UP000239899">
    <property type="component" value="Unassembled WGS sequence"/>
</dbReference>
<dbReference type="EMBL" id="LHPG02000007">
    <property type="protein sequence ID" value="PRW57376.1"/>
    <property type="molecule type" value="Genomic_DNA"/>
</dbReference>
<keyword evidence="4" id="KW-1185">Reference proteome</keyword>
<dbReference type="InterPro" id="IPR011611">
    <property type="entry name" value="PfkB_dom"/>
</dbReference>
<evidence type="ECO:0000313" key="4">
    <source>
        <dbReference type="Proteomes" id="UP000239899"/>
    </source>
</evidence>